<comment type="caution">
    <text evidence="1">The sequence shown here is derived from an EMBL/GenBank/DDBJ whole genome shotgun (WGS) entry which is preliminary data.</text>
</comment>
<dbReference type="EMBL" id="CAJNRD030001121">
    <property type="protein sequence ID" value="CAG5094984.1"/>
    <property type="molecule type" value="Genomic_DNA"/>
</dbReference>
<keyword evidence="2" id="KW-1185">Reference proteome</keyword>
<dbReference type="OrthoDB" id="7676726at2759"/>
<evidence type="ECO:0000313" key="2">
    <source>
        <dbReference type="Proteomes" id="UP000786811"/>
    </source>
</evidence>
<organism evidence="1 2">
    <name type="scientific">Cotesia congregata</name>
    <name type="common">Parasitoid wasp</name>
    <name type="synonym">Apanteles congregatus</name>
    <dbReference type="NCBI Taxonomy" id="51543"/>
    <lineage>
        <taxon>Eukaryota</taxon>
        <taxon>Metazoa</taxon>
        <taxon>Ecdysozoa</taxon>
        <taxon>Arthropoda</taxon>
        <taxon>Hexapoda</taxon>
        <taxon>Insecta</taxon>
        <taxon>Pterygota</taxon>
        <taxon>Neoptera</taxon>
        <taxon>Endopterygota</taxon>
        <taxon>Hymenoptera</taxon>
        <taxon>Apocrita</taxon>
        <taxon>Ichneumonoidea</taxon>
        <taxon>Braconidae</taxon>
        <taxon>Microgastrinae</taxon>
        <taxon>Cotesia</taxon>
    </lineage>
</organism>
<evidence type="ECO:0000313" key="1">
    <source>
        <dbReference type="EMBL" id="CAG5094984.1"/>
    </source>
</evidence>
<protein>
    <submittedName>
        <fullName evidence="1">Uncharacterized protein</fullName>
    </submittedName>
</protein>
<dbReference type="Proteomes" id="UP000786811">
    <property type="component" value="Unassembled WGS sequence"/>
</dbReference>
<name>A0A8J2HH10_COTCN</name>
<sequence length="463" mass="52799">MNKNTKKPCYPEFSTGNGTAVAEALGNWGFSNGRTLEGGISRMKKIFNEMDKLKTNKGNMQVVYSRKNDPEAWQYPPSSSKCKPAWNFPEKRPLITFNSTTEVIYVSSLSSVKQELVNPAPGREYRAIGSDKWFKAEPMSTCYQPSFCATSQHSCFRPFPWIASKFKYSIFLDKLSKIYVTERKPCEWDEPPCPPPACVPDTSGRDPTTRCMPIKAVKSMNFRGSVMYRCECIKRNGLQDRCMMMDCMGRPECMTKLYPMCHSGRAALLKLTDLGDTQTALEKFYAADKARESALAAYCRLVCPETNGDGSPCAPPLFISPPSQIGYQQQCDMPDCQPCHQNEDQYHQQKPSSFPCHQGPGDQLYNQNCQPCYQSTNQHQSYGHPQPQPLPVRRQLPYQLCHRGPGDYYQSFYQQNPRNQDIRYPVQRNQPQCPYQSPQFSQFQPYQPQTQSAPCMVPNYVHC</sequence>
<dbReference type="AlphaFoldDB" id="A0A8J2HH10"/>
<proteinExistence type="predicted"/>
<accession>A0A8J2HH10</accession>
<reference evidence="1" key="1">
    <citation type="submission" date="2021-04" db="EMBL/GenBank/DDBJ databases">
        <authorList>
            <person name="Chebbi M.A.C M."/>
        </authorList>
    </citation>
    <scope>NUCLEOTIDE SEQUENCE</scope>
</reference>
<gene>
    <name evidence="1" type="ORF">HICCMSTLAB_LOCUS7483</name>
</gene>